<dbReference type="PIRSF" id="PIRSF003085">
    <property type="entry name" value="CMAS"/>
    <property type="match status" value="1"/>
</dbReference>
<proteinExistence type="inferred from homology"/>
<dbReference type="InterPro" id="IPR003333">
    <property type="entry name" value="CMAS"/>
</dbReference>
<dbReference type="Proteomes" id="UP000237822">
    <property type="component" value="Unassembled WGS sequence"/>
</dbReference>
<evidence type="ECO:0000256" key="6">
    <source>
        <dbReference type="PIRSR" id="PIRSR003085-1"/>
    </source>
</evidence>
<accession>A0A2T0UJR0</accession>
<evidence type="ECO:0000256" key="3">
    <source>
        <dbReference type="ARBA" id="ARBA00022679"/>
    </source>
</evidence>
<keyword evidence="3" id="KW-0808">Transferase</keyword>
<sequence length="424" mass="46430">MTTEALTAVEMPTATTLFTRGRIARSLVHQVVAGMPVRLLYPDGTTVGGDSCGDGDASLTLEVVRPSALYRRLEAHPKIGLGEAYMAGDWRAAPGTDLADALAPFAARMGSLLPKPLLALRRIVDRALPAATRNTLTGSRRNIEAHYDLSNDLFAAFLDPTMSYSSALFDRSRPLETQDLVEAQHRKIDTILDSAGVGPGTRLLEIGTGWGELALRAAARGADVLTITLSREQQGLARERIAAAGLDDRVEVALRDYRELTPATDGRFDAIVSVEMIEAVGEEYWPDYFATIDDLLAPDGAAVVQAILMDHDRYLATRHSWGWIQKHIFPGGLIPSLDAIAEVSGRHTGLSVTHVNAFGQDYAQTLRRWRGAFLEQWPTIEGAGFDETFRRKWEFYLAYCEAGFASGYLDVAQVTFRPSPGPRR</sequence>
<evidence type="ECO:0000256" key="1">
    <source>
        <dbReference type="ARBA" id="ARBA00010815"/>
    </source>
</evidence>
<dbReference type="InterPro" id="IPR029063">
    <property type="entry name" value="SAM-dependent_MTases_sf"/>
</dbReference>
<dbReference type="OrthoDB" id="9782855at2"/>
<evidence type="ECO:0000313" key="8">
    <source>
        <dbReference type="Proteomes" id="UP000237822"/>
    </source>
</evidence>
<keyword evidence="2" id="KW-0489">Methyltransferase</keyword>
<comment type="caution">
    <text evidence="7">The sequence shown here is derived from an EMBL/GenBank/DDBJ whole genome shotgun (WGS) entry which is preliminary data.</text>
</comment>
<dbReference type="RefSeq" id="WP_106297792.1">
    <property type="nucleotide sequence ID" value="NZ_PVTI01000014.1"/>
</dbReference>
<feature type="active site" evidence="6">
    <location>
        <position position="400"/>
    </location>
</feature>
<dbReference type="EMBL" id="PVTI01000014">
    <property type="protein sequence ID" value="PRY58067.1"/>
    <property type="molecule type" value="Genomic_DNA"/>
</dbReference>
<name>A0A2T0UJR0_9MICO</name>
<evidence type="ECO:0000256" key="2">
    <source>
        <dbReference type="ARBA" id="ARBA00022603"/>
    </source>
</evidence>
<dbReference type="PANTHER" id="PTHR43667:SF2">
    <property type="entry name" value="FATTY ACID C-METHYL TRANSFERASE"/>
    <property type="match status" value="1"/>
</dbReference>
<organism evidence="7 8">
    <name type="scientific">Knoellia remsis</name>
    <dbReference type="NCBI Taxonomy" id="407159"/>
    <lineage>
        <taxon>Bacteria</taxon>
        <taxon>Bacillati</taxon>
        <taxon>Actinomycetota</taxon>
        <taxon>Actinomycetes</taxon>
        <taxon>Micrococcales</taxon>
        <taxon>Intrasporangiaceae</taxon>
        <taxon>Knoellia</taxon>
    </lineage>
</organism>
<keyword evidence="5" id="KW-0443">Lipid metabolism</keyword>
<dbReference type="SUPFAM" id="SSF53335">
    <property type="entry name" value="S-adenosyl-L-methionine-dependent methyltransferases"/>
    <property type="match status" value="1"/>
</dbReference>
<dbReference type="GO" id="GO:0008610">
    <property type="term" value="P:lipid biosynthetic process"/>
    <property type="evidence" value="ECO:0007669"/>
    <property type="project" value="InterPro"/>
</dbReference>
<dbReference type="GO" id="GO:0008168">
    <property type="term" value="F:methyltransferase activity"/>
    <property type="evidence" value="ECO:0007669"/>
    <property type="project" value="UniProtKB-KW"/>
</dbReference>
<evidence type="ECO:0000256" key="5">
    <source>
        <dbReference type="ARBA" id="ARBA00023098"/>
    </source>
</evidence>
<dbReference type="GO" id="GO:0032259">
    <property type="term" value="P:methylation"/>
    <property type="evidence" value="ECO:0007669"/>
    <property type="project" value="UniProtKB-KW"/>
</dbReference>
<reference evidence="7 8" key="1">
    <citation type="submission" date="2018-03" db="EMBL/GenBank/DDBJ databases">
        <title>Genomic Encyclopedia of Archaeal and Bacterial Type Strains, Phase II (KMG-II): from individual species to whole genera.</title>
        <authorList>
            <person name="Goeker M."/>
        </authorList>
    </citation>
    <scope>NUCLEOTIDE SEQUENCE [LARGE SCALE GENOMIC DNA]</scope>
    <source>
        <strain evidence="7 8">ATCC BAA-1496</strain>
    </source>
</reference>
<dbReference type="PANTHER" id="PTHR43667">
    <property type="entry name" value="CYCLOPROPANE-FATTY-ACYL-PHOSPHOLIPID SYNTHASE"/>
    <property type="match status" value="1"/>
</dbReference>
<evidence type="ECO:0000256" key="4">
    <source>
        <dbReference type="ARBA" id="ARBA00022691"/>
    </source>
</evidence>
<keyword evidence="8" id="KW-1185">Reference proteome</keyword>
<dbReference type="AlphaFoldDB" id="A0A2T0UJR0"/>
<dbReference type="Pfam" id="PF02353">
    <property type="entry name" value="CMAS"/>
    <property type="match status" value="1"/>
</dbReference>
<gene>
    <name evidence="7" type="ORF">BCF74_11499</name>
</gene>
<comment type="similarity">
    <text evidence="1">Belongs to the CFA/CMAS family.</text>
</comment>
<protein>
    <submittedName>
        <fullName evidence="7">Cyclopropane-fatty-acyl-phospholipid synthase</fullName>
    </submittedName>
</protein>
<evidence type="ECO:0000313" key="7">
    <source>
        <dbReference type="EMBL" id="PRY58067.1"/>
    </source>
</evidence>
<keyword evidence="4" id="KW-0949">S-adenosyl-L-methionine</keyword>
<dbReference type="Gene3D" id="3.40.50.150">
    <property type="entry name" value="Vaccinia Virus protein VP39"/>
    <property type="match status" value="1"/>
</dbReference>
<dbReference type="CDD" id="cd02440">
    <property type="entry name" value="AdoMet_MTases"/>
    <property type="match status" value="1"/>
</dbReference>
<dbReference type="InterPro" id="IPR050723">
    <property type="entry name" value="CFA/CMAS"/>
</dbReference>